<dbReference type="Proteomes" id="UP000252139">
    <property type="component" value="Unassembled WGS sequence"/>
</dbReference>
<proteinExistence type="predicted"/>
<reference evidence="1 2" key="1">
    <citation type="journal article" date="2018" name="G3 (Bethesda)">
        <title>Phylogenetic and Phylogenomic Definition of Rhizopus Species.</title>
        <authorList>
            <person name="Gryganskyi A.P."/>
            <person name="Golan J."/>
            <person name="Dolatabadi S."/>
            <person name="Mondo S."/>
            <person name="Robb S."/>
            <person name="Idnurm A."/>
            <person name="Muszewska A."/>
            <person name="Steczkiewicz K."/>
            <person name="Masonjones S."/>
            <person name="Liao H.L."/>
            <person name="Gajdeczka M.T."/>
            <person name="Anike F."/>
            <person name="Vuek A."/>
            <person name="Anishchenko I.M."/>
            <person name="Voigt K."/>
            <person name="de Hoog G.S."/>
            <person name="Smith M.E."/>
            <person name="Heitman J."/>
            <person name="Vilgalys R."/>
            <person name="Stajich J.E."/>
        </authorList>
    </citation>
    <scope>NUCLEOTIDE SEQUENCE [LARGE SCALE GENOMIC DNA]</scope>
    <source>
        <strain evidence="1 2">CBS 357.93</strain>
    </source>
</reference>
<accession>A0A367J1L5</accession>
<evidence type="ECO:0000313" key="2">
    <source>
        <dbReference type="Proteomes" id="UP000252139"/>
    </source>
</evidence>
<sequence>MYANNESTSSASNDYESSDDHIKSLGEIARTLNENGEFIPEVYCSKEEIREALLGYEKKFNIVLMALTALWIENNLLRKDSKKAIKVAVAATLKVDTTILFLIQDLFTANTGFNQKKLNKELSNFEINLMQHIAERNKDKRDLSKPDIQAMFQEIALRADTKQSMEEAVSKMKEYFLKDGVCKTSKEKGKADPTGITIKSIKNEVKIGAVEGLADLTGYRLIQLVQRSDRKE</sequence>
<keyword evidence="2" id="KW-1185">Reference proteome</keyword>
<gene>
    <name evidence="1" type="ORF">CU097_006636</name>
</gene>
<organism evidence="1 2">
    <name type="scientific">Rhizopus azygosporus</name>
    <name type="common">Rhizopus microsporus var. azygosporus</name>
    <dbReference type="NCBI Taxonomy" id="86630"/>
    <lineage>
        <taxon>Eukaryota</taxon>
        <taxon>Fungi</taxon>
        <taxon>Fungi incertae sedis</taxon>
        <taxon>Mucoromycota</taxon>
        <taxon>Mucoromycotina</taxon>
        <taxon>Mucoromycetes</taxon>
        <taxon>Mucorales</taxon>
        <taxon>Mucorineae</taxon>
        <taxon>Rhizopodaceae</taxon>
        <taxon>Rhizopus</taxon>
    </lineage>
</organism>
<protein>
    <submittedName>
        <fullName evidence="1">Uncharacterized protein</fullName>
    </submittedName>
</protein>
<comment type="caution">
    <text evidence="1">The sequence shown here is derived from an EMBL/GenBank/DDBJ whole genome shotgun (WGS) entry which is preliminary data.</text>
</comment>
<dbReference type="AlphaFoldDB" id="A0A367J1L5"/>
<evidence type="ECO:0000313" key="1">
    <source>
        <dbReference type="EMBL" id="RCH83601.1"/>
    </source>
</evidence>
<dbReference type="EMBL" id="PJQL01002610">
    <property type="protein sequence ID" value="RCH83601.1"/>
    <property type="molecule type" value="Genomic_DNA"/>
</dbReference>
<name>A0A367J1L5_RHIAZ</name>